<sequence length="207" mass="24067">MPIFKLQNKQVLFVRIPRAGGDHIYDWLDSCGSAYLLQQTEIKSLRVPPQYLPYNDIVALLGKVWDYAFAVVRNPYQRIEREFYCSLTKEQQENPELWPDFSRWVTLQLNNATVDPYYRQNHFYLQSDAVGDGLDIYRLEDGLSGLQEKLHAVIGVACEMIFEYPVEGYHKGIVWTNDATRAVNRFYARDFEQFGYEMKAVGCGEVA</sequence>
<evidence type="ECO:0000313" key="1">
    <source>
        <dbReference type="EMBL" id="OUS39394.1"/>
    </source>
</evidence>
<accession>A0A1Y5HU48</accession>
<name>A0A1Y5HU48_OLEAN</name>
<dbReference type="AlphaFoldDB" id="A0A1Y5HU48"/>
<organism evidence="1 2">
    <name type="scientific">Oleispira antarctica</name>
    <dbReference type="NCBI Taxonomy" id="188908"/>
    <lineage>
        <taxon>Bacteria</taxon>
        <taxon>Pseudomonadati</taxon>
        <taxon>Pseudomonadota</taxon>
        <taxon>Gammaproteobacteria</taxon>
        <taxon>Oceanospirillales</taxon>
        <taxon>Oceanospirillaceae</taxon>
        <taxon>Oleispira</taxon>
    </lineage>
</organism>
<dbReference type="Proteomes" id="UP000227088">
    <property type="component" value="Unassembled WGS sequence"/>
</dbReference>
<comment type="caution">
    <text evidence="1">The sequence shown here is derived from an EMBL/GenBank/DDBJ whole genome shotgun (WGS) entry which is preliminary data.</text>
</comment>
<gene>
    <name evidence="1" type="ORF">A9R00_09645</name>
</gene>
<evidence type="ECO:0008006" key="3">
    <source>
        <dbReference type="Google" id="ProtNLM"/>
    </source>
</evidence>
<proteinExistence type="predicted"/>
<dbReference type="EMBL" id="MABE01000562">
    <property type="protein sequence ID" value="OUS39394.1"/>
    <property type="molecule type" value="Genomic_DNA"/>
</dbReference>
<protein>
    <recommendedName>
        <fullName evidence="3">Sulfotransferase family protein</fullName>
    </recommendedName>
</protein>
<reference evidence="2" key="1">
    <citation type="journal article" date="2017" name="Proc. Natl. Acad. Sci. U.S.A.">
        <title>Simulation of Deepwater Horizon oil plume reveals substrate specialization within a complex community of hydrocarbon degraders.</title>
        <authorList>
            <person name="Hu P."/>
            <person name="Dubinsky E.A."/>
            <person name="Probst A.J."/>
            <person name="Wang J."/>
            <person name="Sieber C.M.K."/>
            <person name="Tom L.M."/>
            <person name="Gardinali P."/>
            <person name="Banfield J.F."/>
            <person name="Atlas R.M."/>
            <person name="Andersen G.L."/>
        </authorList>
    </citation>
    <scope>NUCLEOTIDE SEQUENCE [LARGE SCALE GENOMIC DNA]</scope>
</reference>
<evidence type="ECO:0000313" key="2">
    <source>
        <dbReference type="Proteomes" id="UP000227088"/>
    </source>
</evidence>